<accession>A0A179DA81</accession>
<proteinExistence type="predicted"/>
<dbReference type="EMBL" id="LWHJ01000032">
    <property type="protein sequence ID" value="OAQ37951.1"/>
    <property type="molecule type" value="Genomic_DNA"/>
</dbReference>
<name>A0A179DA81_9SPHI</name>
<keyword evidence="4" id="KW-1185">Reference proteome</keyword>
<evidence type="ECO:0000313" key="4">
    <source>
        <dbReference type="Proteomes" id="UP000078459"/>
    </source>
</evidence>
<evidence type="ECO:0000313" key="3">
    <source>
        <dbReference type="EMBL" id="OAQ37951.1"/>
    </source>
</evidence>
<dbReference type="Pfam" id="PF09603">
    <property type="entry name" value="Fib_succ_major"/>
    <property type="match status" value="1"/>
</dbReference>
<feature type="domain" description="Fibrobacter succinogenes major paralogous" evidence="2">
    <location>
        <begin position="41"/>
        <end position="180"/>
    </location>
</feature>
<gene>
    <name evidence="3" type="ORF">A5893_16405</name>
</gene>
<sequence>MKKLFILLSIIIIGLTACKKDNYSPINGTPIVINGQTYTTVKIGTQTWTSVNYNGTGGVNYNNSANDPRLGKLYSYPELRSLDNLPSGWRIPSIADTKIMMNYLGATNGEYQSGQAPRLILNSESCKKIIIPDGWNNLTNDNNNKIGLNLYPTGHYNPYLPGFDGKGTDTSFWLSDKFTINGSYFEVNGSSSYNSLTLKGEIFTTALAYDNASDKRTIRFVKDN</sequence>
<reference evidence="3 4" key="2">
    <citation type="submission" date="2016-06" db="EMBL/GenBank/DDBJ databases">
        <title>Pedobacter psychrophilus sp. nov., isolated from Antarctic fragmentary rock.</title>
        <authorList>
            <person name="Svec P."/>
        </authorList>
    </citation>
    <scope>NUCLEOTIDE SEQUENCE [LARGE SCALE GENOMIC DNA]</scope>
    <source>
        <strain evidence="3 4">CCM 8644</strain>
    </source>
</reference>
<keyword evidence="1" id="KW-0732">Signal</keyword>
<organism evidence="3 4">
    <name type="scientific">Pedobacter psychrophilus</name>
    <dbReference type="NCBI Taxonomy" id="1826909"/>
    <lineage>
        <taxon>Bacteria</taxon>
        <taxon>Pseudomonadati</taxon>
        <taxon>Bacteroidota</taxon>
        <taxon>Sphingobacteriia</taxon>
        <taxon>Sphingobacteriales</taxon>
        <taxon>Sphingobacteriaceae</taxon>
        <taxon>Pedobacter</taxon>
    </lineage>
</organism>
<dbReference type="PROSITE" id="PS51257">
    <property type="entry name" value="PROKAR_LIPOPROTEIN"/>
    <property type="match status" value="1"/>
</dbReference>
<dbReference type="Proteomes" id="UP000078459">
    <property type="component" value="Unassembled WGS sequence"/>
</dbReference>
<dbReference type="STRING" id="1826909.A5893_16405"/>
<dbReference type="RefSeq" id="WP_068823774.1">
    <property type="nucleotide sequence ID" value="NZ_LWHJ01000032.1"/>
</dbReference>
<comment type="caution">
    <text evidence="3">The sequence shown here is derived from an EMBL/GenBank/DDBJ whole genome shotgun (WGS) entry which is preliminary data.</text>
</comment>
<dbReference type="AlphaFoldDB" id="A0A179DA81"/>
<feature type="signal peptide" evidence="1">
    <location>
        <begin position="1"/>
        <end position="19"/>
    </location>
</feature>
<dbReference type="InterPro" id="IPR011871">
    <property type="entry name" value="Fib_succ_major"/>
</dbReference>
<dbReference type="NCBIfam" id="TIGR02145">
    <property type="entry name" value="Fib_succ_major"/>
    <property type="match status" value="1"/>
</dbReference>
<feature type="chain" id="PRO_5008100269" description="Fibrobacter succinogenes major paralogous domain-containing protein" evidence="1">
    <location>
        <begin position="20"/>
        <end position="224"/>
    </location>
</feature>
<reference evidence="3 4" key="1">
    <citation type="submission" date="2016-04" db="EMBL/GenBank/DDBJ databases">
        <authorList>
            <person name="Evans L.H."/>
            <person name="Alamgir A."/>
            <person name="Owens N."/>
            <person name="Weber N.D."/>
            <person name="Virtaneva K."/>
            <person name="Barbian K."/>
            <person name="Babar A."/>
            <person name="Rosenke K."/>
        </authorList>
    </citation>
    <scope>NUCLEOTIDE SEQUENCE [LARGE SCALE GENOMIC DNA]</scope>
    <source>
        <strain evidence="3 4">CCM 8644</strain>
    </source>
</reference>
<evidence type="ECO:0000259" key="2">
    <source>
        <dbReference type="Pfam" id="PF09603"/>
    </source>
</evidence>
<evidence type="ECO:0000256" key="1">
    <source>
        <dbReference type="SAM" id="SignalP"/>
    </source>
</evidence>
<protein>
    <recommendedName>
        <fullName evidence="2">Fibrobacter succinogenes major paralogous domain-containing protein</fullName>
    </recommendedName>
</protein>
<dbReference type="OrthoDB" id="9805760at2"/>